<organism evidence="2 3">
    <name type="scientific">Veronia nyctiphanis</name>
    <dbReference type="NCBI Taxonomy" id="1278244"/>
    <lineage>
        <taxon>Bacteria</taxon>
        <taxon>Pseudomonadati</taxon>
        <taxon>Pseudomonadota</taxon>
        <taxon>Gammaproteobacteria</taxon>
        <taxon>Vibrionales</taxon>
        <taxon>Vibrionaceae</taxon>
        <taxon>Veronia</taxon>
    </lineage>
</organism>
<proteinExistence type="predicted"/>
<reference evidence="2 3" key="1">
    <citation type="submission" date="2017-10" db="EMBL/GenBank/DDBJ databases">
        <title>Nyctiphanis sp. nov., isolated from the stomach of the euphausiid Nyctiphanes simplex (Hansen, 1911) in the Gulf of California.</title>
        <authorList>
            <person name="Gomez-Gil B."/>
            <person name="Aguilar-Mendez M."/>
            <person name="Lopez-Cortes A."/>
            <person name="Gomez-Gutierrez J."/>
            <person name="Roque A."/>
            <person name="Lang E."/>
            <person name="Gonzalez-Castillo A."/>
        </authorList>
    </citation>
    <scope>NUCLEOTIDE SEQUENCE [LARGE SCALE GENOMIC DNA]</scope>
    <source>
        <strain evidence="2 3">CAIM 600</strain>
    </source>
</reference>
<evidence type="ECO:0000313" key="3">
    <source>
        <dbReference type="Proteomes" id="UP000290287"/>
    </source>
</evidence>
<comment type="caution">
    <text evidence="2">The sequence shown here is derived from an EMBL/GenBank/DDBJ whole genome shotgun (WGS) entry which is preliminary data.</text>
</comment>
<keyword evidence="1" id="KW-0732">Signal</keyword>
<evidence type="ECO:0000313" key="2">
    <source>
        <dbReference type="EMBL" id="RXJ73068.1"/>
    </source>
</evidence>
<feature type="signal peptide" evidence="1">
    <location>
        <begin position="1"/>
        <end position="15"/>
    </location>
</feature>
<dbReference type="Proteomes" id="UP000290287">
    <property type="component" value="Unassembled WGS sequence"/>
</dbReference>
<accession>A0A4V1LSW0</accession>
<feature type="chain" id="PRO_5020971826" description="Lipoprotein" evidence="1">
    <location>
        <begin position="16"/>
        <end position="209"/>
    </location>
</feature>
<keyword evidence="3" id="KW-1185">Reference proteome</keyword>
<dbReference type="PROSITE" id="PS51257">
    <property type="entry name" value="PROKAR_LIPOPROTEIN"/>
    <property type="match status" value="1"/>
</dbReference>
<dbReference type="AlphaFoldDB" id="A0A4V1LSW0"/>
<evidence type="ECO:0008006" key="4">
    <source>
        <dbReference type="Google" id="ProtNLM"/>
    </source>
</evidence>
<evidence type="ECO:0000256" key="1">
    <source>
        <dbReference type="SAM" id="SignalP"/>
    </source>
</evidence>
<name>A0A4V1LSW0_9GAMM</name>
<dbReference type="EMBL" id="PEIB01000013">
    <property type="protein sequence ID" value="RXJ73068.1"/>
    <property type="molecule type" value="Genomic_DNA"/>
</dbReference>
<sequence length="209" mass="22223">MKILLSALLFSYLLAGCDNQGSSTTPTRSGDTDSKLDNQNLFVVGFSIEGEGSGYFSGNKTLTKSDSAQFKESDSTHIELVVSEHHYIESATGCDGSLTKDGYTISNVIKDCHVDINIKPSVFTITSDKTGQGTISPTSFDLAYGDSKTFTASPNEHHSLASFSGCDGTRNGDKLVVSAITNTCEIKAEFKPTLYKITSSTTGEGAISQ</sequence>
<dbReference type="RefSeq" id="WP_129122511.1">
    <property type="nucleotide sequence ID" value="NZ_PEIB01000013.1"/>
</dbReference>
<dbReference type="OrthoDB" id="6277674at2"/>
<gene>
    <name evidence="2" type="ORF">CS022_12370</name>
</gene>
<protein>
    <recommendedName>
        <fullName evidence="4">Lipoprotein</fullName>
    </recommendedName>
</protein>